<dbReference type="InterPro" id="IPR000182">
    <property type="entry name" value="GNAT_dom"/>
</dbReference>
<dbReference type="InterPro" id="IPR016181">
    <property type="entry name" value="Acyl_CoA_acyltransferase"/>
</dbReference>
<feature type="domain" description="N-acetyltransferase" evidence="1">
    <location>
        <begin position="6"/>
        <end position="149"/>
    </location>
</feature>
<dbReference type="PROSITE" id="PS51186">
    <property type="entry name" value="GNAT"/>
    <property type="match status" value="1"/>
</dbReference>
<protein>
    <submittedName>
        <fullName evidence="2">Acetyltransferase</fullName>
    </submittedName>
</protein>
<dbReference type="Gene3D" id="3.40.630.30">
    <property type="match status" value="1"/>
</dbReference>
<organism evidence="2 3">
    <name type="scientific">Marinovum algicola</name>
    <dbReference type="NCBI Taxonomy" id="42444"/>
    <lineage>
        <taxon>Bacteria</taxon>
        <taxon>Pseudomonadati</taxon>
        <taxon>Pseudomonadota</taxon>
        <taxon>Alphaproteobacteria</taxon>
        <taxon>Rhodobacterales</taxon>
        <taxon>Roseobacteraceae</taxon>
        <taxon>Marinovum</taxon>
    </lineage>
</organism>
<dbReference type="Pfam" id="PF13508">
    <property type="entry name" value="Acetyltransf_7"/>
    <property type="match status" value="1"/>
</dbReference>
<dbReference type="GO" id="GO:0016747">
    <property type="term" value="F:acyltransferase activity, transferring groups other than amino-acyl groups"/>
    <property type="evidence" value="ECO:0007669"/>
    <property type="project" value="InterPro"/>
</dbReference>
<reference evidence="2 3" key="1">
    <citation type="submission" date="2016-10" db="EMBL/GenBank/DDBJ databases">
        <authorList>
            <person name="Varghese N."/>
            <person name="Submissions S."/>
        </authorList>
    </citation>
    <scope>NUCLEOTIDE SEQUENCE [LARGE SCALE GENOMIC DNA]</scope>
    <source>
        <strain evidence="2 3">FF3</strain>
    </source>
</reference>
<proteinExistence type="predicted"/>
<evidence type="ECO:0000259" key="1">
    <source>
        <dbReference type="PROSITE" id="PS51186"/>
    </source>
</evidence>
<dbReference type="EMBL" id="FNYY01000005">
    <property type="protein sequence ID" value="SEJ33260.1"/>
    <property type="molecule type" value="Genomic_DNA"/>
</dbReference>
<evidence type="ECO:0000313" key="2">
    <source>
        <dbReference type="EMBL" id="SEJ33260.1"/>
    </source>
</evidence>
<keyword evidence="3" id="KW-1185">Reference proteome</keyword>
<dbReference type="GeneID" id="80817989"/>
<dbReference type="SUPFAM" id="SSF55729">
    <property type="entry name" value="Acyl-CoA N-acyltransferases (Nat)"/>
    <property type="match status" value="1"/>
</dbReference>
<dbReference type="Proteomes" id="UP000182932">
    <property type="component" value="Unassembled WGS sequence"/>
</dbReference>
<dbReference type="AlphaFoldDB" id="A0A975W9B1"/>
<comment type="caution">
    <text evidence="2">The sequence shown here is derived from an EMBL/GenBank/DDBJ whole genome shotgun (WGS) entry which is preliminary data.</text>
</comment>
<name>A0A975W9B1_9RHOB</name>
<gene>
    <name evidence="2" type="ORF">SAMN04487940_10520</name>
</gene>
<dbReference type="RefSeq" id="WP_074836135.1">
    <property type="nucleotide sequence ID" value="NZ_FNYY01000005.1"/>
</dbReference>
<evidence type="ECO:0000313" key="3">
    <source>
        <dbReference type="Proteomes" id="UP000182932"/>
    </source>
</evidence>
<sequence>MLQTPGFLRAMKPGEEPAVDGLLRAAFGGDAEVRLVARLRKAGAMAGESVLPGPEGQAEVVGYFALSQMRQPRGWLCLAPVAIHPEWQGRGHGRRMIKMLAGWAGAAGQTVVVLGEPGFYTGRGFSRDRAAGLASPYPVDHTLILAPGENIPAKTLVYPAAFG</sequence>
<accession>A0A975W9B1</accession>
<dbReference type="CDD" id="cd04301">
    <property type="entry name" value="NAT_SF"/>
    <property type="match status" value="1"/>
</dbReference>